<dbReference type="SUPFAM" id="SSF54211">
    <property type="entry name" value="Ribosomal protein S5 domain 2-like"/>
    <property type="match status" value="1"/>
</dbReference>
<dbReference type="Pfam" id="PF00825">
    <property type="entry name" value="Ribonuclease_P"/>
    <property type="match status" value="1"/>
</dbReference>
<evidence type="ECO:0000313" key="6">
    <source>
        <dbReference type="EMBL" id="CAB4867034.1"/>
    </source>
</evidence>
<protein>
    <submittedName>
        <fullName evidence="6">Unannotated protein</fullName>
    </submittedName>
</protein>
<dbReference type="NCBIfam" id="TIGR00188">
    <property type="entry name" value="rnpA"/>
    <property type="match status" value="1"/>
</dbReference>
<dbReference type="Gene3D" id="3.30.230.10">
    <property type="match status" value="1"/>
</dbReference>
<name>A0A6J7DDN1_9ZZZZ</name>
<evidence type="ECO:0000256" key="4">
    <source>
        <dbReference type="ARBA" id="ARBA00022801"/>
    </source>
</evidence>
<sequence length="116" mass="12980">MARSRMRHRRDFQIAVSGQRVAGKWLVLHQKTLVKQGETPEPLVGYIVSKKVGNAVVRNRIQRRLRHVMVSVLTQLPAGSLLVVRVLPGADAASSAELKSEIASLLIRLQKRQVRV</sequence>
<dbReference type="PANTHER" id="PTHR33992">
    <property type="entry name" value="RIBONUCLEASE P PROTEIN COMPONENT"/>
    <property type="match status" value="1"/>
</dbReference>
<dbReference type="GO" id="GO:0030677">
    <property type="term" value="C:ribonuclease P complex"/>
    <property type="evidence" value="ECO:0007669"/>
    <property type="project" value="TreeGrafter"/>
</dbReference>
<keyword evidence="1" id="KW-0819">tRNA processing</keyword>
<dbReference type="GO" id="GO:0042781">
    <property type="term" value="F:3'-tRNA processing endoribonuclease activity"/>
    <property type="evidence" value="ECO:0007669"/>
    <property type="project" value="TreeGrafter"/>
</dbReference>
<keyword evidence="5" id="KW-0694">RNA-binding</keyword>
<evidence type="ECO:0000256" key="2">
    <source>
        <dbReference type="ARBA" id="ARBA00022722"/>
    </source>
</evidence>
<dbReference type="GO" id="GO:0000049">
    <property type="term" value="F:tRNA binding"/>
    <property type="evidence" value="ECO:0007669"/>
    <property type="project" value="InterPro"/>
</dbReference>
<proteinExistence type="inferred from homology"/>
<evidence type="ECO:0000256" key="5">
    <source>
        <dbReference type="ARBA" id="ARBA00022884"/>
    </source>
</evidence>
<dbReference type="InterPro" id="IPR020568">
    <property type="entry name" value="Ribosomal_Su5_D2-typ_SF"/>
</dbReference>
<keyword evidence="4" id="KW-0378">Hydrolase</keyword>
<dbReference type="PANTHER" id="PTHR33992:SF1">
    <property type="entry name" value="RIBONUCLEASE P PROTEIN COMPONENT"/>
    <property type="match status" value="1"/>
</dbReference>
<organism evidence="6">
    <name type="scientific">freshwater metagenome</name>
    <dbReference type="NCBI Taxonomy" id="449393"/>
    <lineage>
        <taxon>unclassified sequences</taxon>
        <taxon>metagenomes</taxon>
        <taxon>ecological metagenomes</taxon>
    </lineage>
</organism>
<accession>A0A6J7DDN1</accession>
<dbReference type="InterPro" id="IPR014721">
    <property type="entry name" value="Ribsml_uS5_D2-typ_fold_subgr"/>
</dbReference>
<keyword evidence="2" id="KW-0540">Nuclease</keyword>
<dbReference type="HAMAP" id="MF_00227">
    <property type="entry name" value="RNase_P"/>
    <property type="match status" value="1"/>
</dbReference>
<gene>
    <name evidence="6" type="ORF">UFOPK3401_00582</name>
</gene>
<dbReference type="InterPro" id="IPR000100">
    <property type="entry name" value="RNase_P"/>
</dbReference>
<keyword evidence="3" id="KW-0255">Endonuclease</keyword>
<reference evidence="6" key="1">
    <citation type="submission" date="2020-05" db="EMBL/GenBank/DDBJ databases">
        <authorList>
            <person name="Chiriac C."/>
            <person name="Salcher M."/>
            <person name="Ghai R."/>
            <person name="Kavagutti S V."/>
        </authorList>
    </citation>
    <scope>NUCLEOTIDE SEQUENCE</scope>
</reference>
<dbReference type="AlphaFoldDB" id="A0A6J7DDN1"/>
<dbReference type="GO" id="GO:0004526">
    <property type="term" value="F:ribonuclease P activity"/>
    <property type="evidence" value="ECO:0007669"/>
    <property type="project" value="InterPro"/>
</dbReference>
<evidence type="ECO:0000256" key="1">
    <source>
        <dbReference type="ARBA" id="ARBA00022694"/>
    </source>
</evidence>
<evidence type="ECO:0000256" key="3">
    <source>
        <dbReference type="ARBA" id="ARBA00022759"/>
    </source>
</evidence>
<dbReference type="EMBL" id="CAFBLM010000019">
    <property type="protein sequence ID" value="CAB4867034.1"/>
    <property type="molecule type" value="Genomic_DNA"/>
</dbReference>